<dbReference type="CDD" id="cd07247">
    <property type="entry name" value="SgaA_N_like"/>
    <property type="match status" value="2"/>
</dbReference>
<evidence type="ECO:0000313" key="4">
    <source>
        <dbReference type="Proteomes" id="UP000065151"/>
    </source>
</evidence>
<name>A0A0U3QBS8_9MICC</name>
<dbReference type="RefSeq" id="WP_058930961.1">
    <property type="nucleotide sequence ID" value="NZ_CP013747.1"/>
</dbReference>
<dbReference type="PANTHER" id="PTHR33993:SF14">
    <property type="entry name" value="GB|AAF24581.1"/>
    <property type="match status" value="1"/>
</dbReference>
<proteinExistence type="predicted"/>
<dbReference type="InterPro" id="IPR037523">
    <property type="entry name" value="VOC_core"/>
</dbReference>
<sequence length="259" mass="27327">MPGNSSSPSYRHGEPCWADVQTRDVEAAKAFYAAVFGWTFKDLPTPDGRSYAQAFVGEDLVAVVAPQNPHQESLGTHAQWNIYFAAEDAGALAEEVPHAGGEVQFGPEEVADTGVMVFVDPPGGGTTGVWQPGTHTGSGRYNEAGALSWTELLTPEPRAAVGFFQQLFGHEVTEYPQDDGGTYSTLMVNGAEVAGIVAAEAPARWQIYFGVTDVAEAVRKAVAAGAEVLIAPEPDDDDTPGATATLRDPQGGEFSLLEV</sequence>
<dbReference type="KEGG" id="psul:AU252_12275"/>
<feature type="domain" description="VOC" evidence="2">
    <location>
        <begin position="14"/>
        <end position="132"/>
    </location>
</feature>
<dbReference type="AlphaFoldDB" id="A0A0U3QBS8"/>
<organism evidence="3">
    <name type="scientific">Pseudarthrobacter sulfonivorans</name>
    <dbReference type="NCBI Taxonomy" id="121292"/>
    <lineage>
        <taxon>Bacteria</taxon>
        <taxon>Bacillati</taxon>
        <taxon>Actinomycetota</taxon>
        <taxon>Actinomycetes</taxon>
        <taxon>Micrococcales</taxon>
        <taxon>Micrococcaceae</taxon>
        <taxon>Pseudarthrobacter</taxon>
    </lineage>
</organism>
<feature type="region of interest" description="Disordered" evidence="1">
    <location>
        <begin position="231"/>
        <end position="251"/>
    </location>
</feature>
<dbReference type="InterPro" id="IPR052164">
    <property type="entry name" value="Anthracycline_SecMetBiosynth"/>
</dbReference>
<accession>A0A0U3QBS8</accession>
<dbReference type="InterPro" id="IPR041581">
    <property type="entry name" value="Glyoxalase_6"/>
</dbReference>
<dbReference type="Gene3D" id="3.10.180.10">
    <property type="entry name" value="2,3-Dihydroxybiphenyl 1,2-Dioxygenase, domain 1"/>
    <property type="match status" value="2"/>
</dbReference>
<evidence type="ECO:0000259" key="2">
    <source>
        <dbReference type="PROSITE" id="PS51819"/>
    </source>
</evidence>
<dbReference type="Proteomes" id="UP000065151">
    <property type="component" value="Chromosome"/>
</dbReference>
<dbReference type="InterPro" id="IPR029068">
    <property type="entry name" value="Glyas_Bleomycin-R_OHBP_Dase"/>
</dbReference>
<dbReference type="SUPFAM" id="SSF54593">
    <property type="entry name" value="Glyoxalase/Bleomycin resistance protein/Dihydroxybiphenyl dioxygenase"/>
    <property type="match status" value="1"/>
</dbReference>
<evidence type="ECO:0000256" key="1">
    <source>
        <dbReference type="SAM" id="MobiDB-lite"/>
    </source>
</evidence>
<reference evidence="3 4" key="1">
    <citation type="submission" date="2015-12" db="EMBL/GenBank/DDBJ databases">
        <authorList>
            <person name="Shamseldin A."/>
            <person name="Moawad H."/>
            <person name="Abd El-Rahim W.M."/>
            <person name="Sadowsky M.J."/>
        </authorList>
    </citation>
    <scope>NUCLEOTIDE SEQUENCE [LARGE SCALE GENOMIC DNA]</scope>
    <source>
        <strain evidence="3 4">Ar51</strain>
    </source>
</reference>
<gene>
    <name evidence="3" type="ORF">AU252_12275</name>
</gene>
<dbReference type="PANTHER" id="PTHR33993">
    <property type="entry name" value="GLYOXALASE-RELATED"/>
    <property type="match status" value="1"/>
</dbReference>
<evidence type="ECO:0000313" key="3">
    <source>
        <dbReference type="EMBL" id="ALV41837.1"/>
    </source>
</evidence>
<feature type="domain" description="VOC" evidence="2">
    <location>
        <begin position="146"/>
        <end position="259"/>
    </location>
</feature>
<dbReference type="PROSITE" id="PS51819">
    <property type="entry name" value="VOC"/>
    <property type="match status" value="2"/>
</dbReference>
<dbReference type="Pfam" id="PF18029">
    <property type="entry name" value="Glyoxalase_6"/>
    <property type="match status" value="1"/>
</dbReference>
<dbReference type="EMBL" id="CP013747">
    <property type="protein sequence ID" value="ALV41837.1"/>
    <property type="molecule type" value="Genomic_DNA"/>
</dbReference>
<dbReference type="Pfam" id="PF00903">
    <property type="entry name" value="Glyoxalase"/>
    <property type="match status" value="1"/>
</dbReference>
<protein>
    <submittedName>
        <fullName evidence="3">Glyoxalase</fullName>
    </submittedName>
</protein>
<dbReference type="InterPro" id="IPR004360">
    <property type="entry name" value="Glyas_Fos-R_dOase_dom"/>
</dbReference>